<dbReference type="SUPFAM" id="SSF55347">
    <property type="entry name" value="Glyceraldehyde-3-phosphate dehydrogenase-like, C-terminal domain"/>
    <property type="match status" value="1"/>
</dbReference>
<comment type="similarity">
    <text evidence="1">Belongs to the Gfo/Idh/MocA family.</text>
</comment>
<dbReference type="GO" id="GO:0050112">
    <property type="term" value="F:inositol 2-dehydrogenase (NAD+) activity"/>
    <property type="evidence" value="ECO:0007669"/>
    <property type="project" value="UniProtKB-EC"/>
</dbReference>
<dbReference type="Gene3D" id="3.40.50.720">
    <property type="entry name" value="NAD(P)-binding Rossmann-like Domain"/>
    <property type="match status" value="1"/>
</dbReference>
<accession>A0A942UQA5</accession>
<gene>
    <name evidence="5" type="primary">iolG</name>
    <name evidence="5" type="ORF">KHA91_19495</name>
</gene>
<dbReference type="AlphaFoldDB" id="A0A942UQA5"/>
<dbReference type="RefSeq" id="WP_213099937.1">
    <property type="nucleotide sequence ID" value="NZ_JAGYPN010000005.1"/>
</dbReference>
<dbReference type="EC" id="1.1.1.18" evidence="5"/>
<comment type="caution">
    <text evidence="5">The sequence shown here is derived from an EMBL/GenBank/DDBJ whole genome shotgun (WGS) entry which is preliminary data.</text>
</comment>
<keyword evidence="2 5" id="KW-0560">Oxidoreductase</keyword>
<evidence type="ECO:0000313" key="6">
    <source>
        <dbReference type="Proteomes" id="UP000676456"/>
    </source>
</evidence>
<protein>
    <submittedName>
        <fullName evidence="5">Inositol 2-dehydrogenase</fullName>
        <ecNumber evidence="5">1.1.1.18</ecNumber>
    </submittedName>
</protein>
<evidence type="ECO:0000259" key="3">
    <source>
        <dbReference type="Pfam" id="PF01408"/>
    </source>
</evidence>
<sequence length="341" mass="38076">MKKVTVGIIGAGRIGQLHADNILRSGLFHLKSISDISIDHLKGTHLEQQVPVLTTQTDDILKDPEINAVFICSSTDTHVDFIKACAKAGKHIFCEKPISFHIEETKEALQVVQEAGVKFQVGFNRRFDKHFRKVFETVRAGKIGKPHILKITSRDPQAPDESYIQRSGGMFMDMTIHDFDMIRYLSGTEVAEVSVSAANLIDPKFKRNNDVDTAIITLTFEDGSLGVIDNSRQAVYGYDQRIEVFGDEGVVSAENERYTNVQISTKDSITVDHPKYFFLDRYKEAYVAEIAEFAKAILEEKPLSCSGEDGYKAELIALAAQLSWKEKRSVSLSELNAVAVK</sequence>
<dbReference type="SUPFAM" id="SSF51735">
    <property type="entry name" value="NAD(P)-binding Rossmann-fold domains"/>
    <property type="match status" value="1"/>
</dbReference>
<dbReference type="InterPro" id="IPR055170">
    <property type="entry name" value="GFO_IDH_MocA-like_dom"/>
</dbReference>
<dbReference type="Pfam" id="PF22725">
    <property type="entry name" value="GFO_IDH_MocA_C3"/>
    <property type="match status" value="1"/>
</dbReference>
<feature type="domain" description="GFO/IDH/MocA-like oxidoreductase" evidence="4">
    <location>
        <begin position="131"/>
        <end position="251"/>
    </location>
</feature>
<feature type="domain" description="Gfo/Idh/MocA-like oxidoreductase N-terminal" evidence="3">
    <location>
        <begin position="5"/>
        <end position="123"/>
    </location>
</feature>
<dbReference type="NCBIfam" id="TIGR04380">
    <property type="entry name" value="myo_inos_iolG"/>
    <property type="match status" value="1"/>
</dbReference>
<evidence type="ECO:0000313" key="5">
    <source>
        <dbReference type="EMBL" id="MBS4224885.1"/>
    </source>
</evidence>
<evidence type="ECO:0000259" key="4">
    <source>
        <dbReference type="Pfam" id="PF22725"/>
    </source>
</evidence>
<dbReference type="InterPro" id="IPR030827">
    <property type="entry name" value="Myo_inos_IolG"/>
</dbReference>
<dbReference type="InterPro" id="IPR036291">
    <property type="entry name" value="NAD(P)-bd_dom_sf"/>
</dbReference>
<evidence type="ECO:0000256" key="2">
    <source>
        <dbReference type="ARBA" id="ARBA00023002"/>
    </source>
</evidence>
<dbReference type="PANTHER" id="PTHR42840">
    <property type="entry name" value="NAD(P)-BINDING ROSSMANN-FOLD SUPERFAMILY PROTEIN-RELATED"/>
    <property type="match status" value="1"/>
</dbReference>
<dbReference type="GO" id="GO:0000166">
    <property type="term" value="F:nucleotide binding"/>
    <property type="evidence" value="ECO:0007669"/>
    <property type="project" value="InterPro"/>
</dbReference>
<dbReference type="FunFam" id="3.30.360.10:FF:000023">
    <property type="entry name" value="Inositol 2-dehydrogenase"/>
    <property type="match status" value="1"/>
</dbReference>
<dbReference type="PANTHER" id="PTHR42840:SF3">
    <property type="entry name" value="BINDING ROSSMANN FOLD OXIDOREDUCTASE, PUTATIVE (AFU_ORTHOLOGUE AFUA_2G10240)-RELATED"/>
    <property type="match status" value="1"/>
</dbReference>
<proteinExistence type="inferred from homology"/>
<dbReference type="Gene3D" id="3.30.360.10">
    <property type="entry name" value="Dihydrodipicolinate Reductase, domain 2"/>
    <property type="match status" value="1"/>
</dbReference>
<dbReference type="Proteomes" id="UP000676456">
    <property type="component" value="Unassembled WGS sequence"/>
</dbReference>
<dbReference type="EMBL" id="JAGYPN010000005">
    <property type="protein sequence ID" value="MBS4224885.1"/>
    <property type="molecule type" value="Genomic_DNA"/>
</dbReference>
<organism evidence="5 6">
    <name type="scientific">Lederbergia citrea</name>
    <dbReference type="NCBI Taxonomy" id="2833581"/>
    <lineage>
        <taxon>Bacteria</taxon>
        <taxon>Bacillati</taxon>
        <taxon>Bacillota</taxon>
        <taxon>Bacilli</taxon>
        <taxon>Bacillales</taxon>
        <taxon>Bacillaceae</taxon>
        <taxon>Lederbergia</taxon>
    </lineage>
</organism>
<dbReference type="Pfam" id="PF01408">
    <property type="entry name" value="GFO_IDH_MocA"/>
    <property type="match status" value="1"/>
</dbReference>
<name>A0A942UQA5_9BACI</name>
<dbReference type="InterPro" id="IPR000683">
    <property type="entry name" value="Gfo/Idh/MocA-like_OxRdtase_N"/>
</dbReference>
<reference evidence="5 6" key="1">
    <citation type="submission" date="2021-05" db="EMBL/GenBank/DDBJ databases">
        <title>Novel Bacillus species.</title>
        <authorList>
            <person name="Liu G."/>
        </authorList>
    </citation>
    <scope>NUCLEOTIDE SEQUENCE [LARGE SCALE GENOMIC DNA]</scope>
    <source>
        <strain evidence="5 6">FJAT-49682</strain>
    </source>
</reference>
<evidence type="ECO:0000256" key="1">
    <source>
        <dbReference type="ARBA" id="ARBA00010928"/>
    </source>
</evidence>
<keyword evidence="6" id="KW-1185">Reference proteome</keyword>